<dbReference type="RefSeq" id="WP_158339724.1">
    <property type="nucleotide sequence ID" value="NZ_CP034891.1"/>
</dbReference>
<gene>
    <name evidence="6" type="primary">mtlD</name>
    <name evidence="9" type="ORF">D9V61_02895</name>
</gene>
<dbReference type="InterPro" id="IPR013131">
    <property type="entry name" value="Mannitol_DH_N"/>
</dbReference>
<dbReference type="InterPro" id="IPR000669">
    <property type="entry name" value="Mannitol_DH"/>
</dbReference>
<dbReference type="Gene3D" id="1.10.1040.10">
    <property type="entry name" value="N-(1-d-carboxylethyl)-l-norvaline Dehydrogenase, domain 2"/>
    <property type="match status" value="1"/>
</dbReference>
<evidence type="ECO:0000256" key="1">
    <source>
        <dbReference type="ARBA" id="ARBA00006541"/>
    </source>
</evidence>
<dbReference type="NCBIfam" id="NF002652">
    <property type="entry name" value="PRK02318.2-5"/>
    <property type="match status" value="1"/>
</dbReference>
<evidence type="ECO:0000256" key="3">
    <source>
        <dbReference type="ARBA" id="ARBA00016219"/>
    </source>
</evidence>
<evidence type="ECO:0000256" key="6">
    <source>
        <dbReference type="HAMAP-Rule" id="MF_00196"/>
    </source>
</evidence>
<dbReference type="InterPro" id="IPR008927">
    <property type="entry name" value="6-PGluconate_DH-like_C_sf"/>
</dbReference>
<dbReference type="Proteomes" id="UP000298660">
    <property type="component" value="Chromosome"/>
</dbReference>
<comment type="catalytic activity">
    <reaction evidence="6">
        <text>D-mannitol 1-phosphate + NAD(+) = beta-D-fructose 6-phosphate + NADH + H(+)</text>
        <dbReference type="Rhea" id="RHEA:19661"/>
        <dbReference type="ChEBI" id="CHEBI:15378"/>
        <dbReference type="ChEBI" id="CHEBI:57540"/>
        <dbReference type="ChEBI" id="CHEBI:57634"/>
        <dbReference type="ChEBI" id="CHEBI:57945"/>
        <dbReference type="ChEBI" id="CHEBI:61381"/>
        <dbReference type="EC" id="1.1.1.17"/>
    </reaction>
</comment>
<feature type="binding site" evidence="6">
    <location>
        <begin position="3"/>
        <end position="14"/>
    </location>
    <ligand>
        <name>NAD(+)</name>
        <dbReference type="ChEBI" id="CHEBI:57540"/>
    </ligand>
</feature>
<dbReference type="EC" id="1.1.1.17" evidence="2 6"/>
<keyword evidence="5 6" id="KW-0520">NAD</keyword>
<evidence type="ECO:0000259" key="8">
    <source>
        <dbReference type="Pfam" id="PF08125"/>
    </source>
</evidence>
<evidence type="ECO:0000313" key="10">
    <source>
        <dbReference type="Proteomes" id="UP000298660"/>
    </source>
</evidence>
<sequence>MKSLHFGAGNIGRGFIGKTLSESGFNVIFADVNQDIVDAINRDKKYSVKIIGTNQEKIINVTNISAINSNNPNIIKIIDSVDLITTAVGSSALDKIASIIIRGIILKIQNKSVKILNIIACENKIKASSFLKKEVLKKLPIQYHNYLNKYVGFIDCSIDTIIPLVNDKDSLFLIVENFKEWIVDLAQFKGTIPKIIDMKVSNNLNAFIERKLLTLNTGHAIAAYLGLIKKYQTMHEAISDKEIRIIVKCAMKESGLVLIKRYNFNKNDHLAYIKKIFLRFENPFLSDRLERIARNPFQKLGKEERLIKPLLGAIKYQLPYSNLVKGIAAAFHYQNLNDLESTKIASLIRKQGFKKTLIEICHLPINSKEVDSIILEYNSIIKKLNKL</sequence>
<evidence type="ECO:0000256" key="4">
    <source>
        <dbReference type="ARBA" id="ARBA00023002"/>
    </source>
</evidence>
<dbReference type="PRINTS" id="PR00084">
    <property type="entry name" value="MTLDHDRGNASE"/>
</dbReference>
<name>A0A4D6XM32_9GAMM</name>
<dbReference type="GO" id="GO:0019592">
    <property type="term" value="P:mannitol catabolic process"/>
    <property type="evidence" value="ECO:0007669"/>
    <property type="project" value="TreeGrafter"/>
</dbReference>
<dbReference type="SUPFAM" id="SSF51735">
    <property type="entry name" value="NAD(P)-binding Rossmann-fold domains"/>
    <property type="match status" value="1"/>
</dbReference>
<comment type="similarity">
    <text evidence="1 6">Belongs to the mannitol dehydrogenase family.</text>
</comment>
<organism evidence="9 10">
    <name type="scientific">Buchnera aphidicola</name>
    <name type="common">Acyrthosiphon lactucae</name>
    <dbReference type="NCBI Taxonomy" id="1241832"/>
    <lineage>
        <taxon>Bacteria</taxon>
        <taxon>Pseudomonadati</taxon>
        <taxon>Pseudomonadota</taxon>
        <taxon>Gammaproteobacteria</taxon>
        <taxon>Enterobacterales</taxon>
        <taxon>Erwiniaceae</taxon>
        <taxon>Buchnera</taxon>
    </lineage>
</organism>
<evidence type="ECO:0000256" key="5">
    <source>
        <dbReference type="ARBA" id="ARBA00023027"/>
    </source>
</evidence>
<reference evidence="9 10" key="2">
    <citation type="submission" date="2019-05" db="EMBL/GenBank/DDBJ databases">
        <title>Genome evolution of the obligate endosymbiont Buchnera aphidicola.</title>
        <authorList>
            <person name="Moran N.A."/>
        </authorList>
    </citation>
    <scope>NUCLEOTIDE SEQUENCE [LARGE SCALE GENOMIC DNA]</scope>
    <source>
        <strain evidence="9 10">Ala</strain>
    </source>
</reference>
<dbReference type="InterPro" id="IPR013118">
    <property type="entry name" value="Mannitol_DH_C"/>
</dbReference>
<reference evidence="9 10" key="1">
    <citation type="submission" date="2018-12" db="EMBL/GenBank/DDBJ databases">
        <authorList>
            <person name="Chong R.A."/>
        </authorList>
    </citation>
    <scope>NUCLEOTIDE SEQUENCE [LARGE SCALE GENOMIC DNA]</scope>
    <source>
        <strain evidence="9 10">Ala</strain>
    </source>
</reference>
<dbReference type="PANTHER" id="PTHR30524">
    <property type="entry name" value="MANNITOL-1-PHOSPHATE 5-DEHYDROGENASE"/>
    <property type="match status" value="1"/>
</dbReference>
<dbReference type="NCBIfam" id="NF002650">
    <property type="entry name" value="PRK02318.2-2"/>
    <property type="match status" value="1"/>
</dbReference>
<dbReference type="Pfam" id="PF08125">
    <property type="entry name" value="Mannitol_dh_C"/>
    <property type="match status" value="1"/>
</dbReference>
<evidence type="ECO:0000259" key="7">
    <source>
        <dbReference type="Pfam" id="PF01232"/>
    </source>
</evidence>
<proteinExistence type="inferred from homology"/>
<dbReference type="InterPro" id="IPR036291">
    <property type="entry name" value="NAD(P)-bd_dom_sf"/>
</dbReference>
<evidence type="ECO:0000256" key="2">
    <source>
        <dbReference type="ARBA" id="ARBA00012939"/>
    </source>
</evidence>
<accession>A0A4D6XM32</accession>
<dbReference type="InterPro" id="IPR013328">
    <property type="entry name" value="6PGD_dom2"/>
</dbReference>
<dbReference type="NCBIfam" id="NF002646">
    <property type="entry name" value="PRK02318.1-2"/>
    <property type="match status" value="1"/>
</dbReference>
<protein>
    <recommendedName>
        <fullName evidence="3 6">Mannitol-1-phosphate 5-dehydrogenase</fullName>
        <ecNumber evidence="2 6">1.1.1.17</ecNumber>
    </recommendedName>
</protein>
<dbReference type="Pfam" id="PF01232">
    <property type="entry name" value="Mannitol_dh"/>
    <property type="match status" value="1"/>
</dbReference>
<dbReference type="SUPFAM" id="SSF48179">
    <property type="entry name" value="6-phosphogluconate dehydrogenase C-terminal domain-like"/>
    <property type="match status" value="1"/>
</dbReference>
<dbReference type="OrthoDB" id="271711at2"/>
<dbReference type="EMBL" id="CP034891">
    <property type="protein sequence ID" value="QCI17942.1"/>
    <property type="molecule type" value="Genomic_DNA"/>
</dbReference>
<dbReference type="HAMAP" id="MF_00196">
    <property type="entry name" value="Mannitol_dehydrog"/>
    <property type="match status" value="1"/>
</dbReference>
<dbReference type="GO" id="GO:0008926">
    <property type="term" value="F:mannitol-1-phosphate 5-dehydrogenase activity"/>
    <property type="evidence" value="ECO:0007669"/>
    <property type="project" value="UniProtKB-UniRule"/>
</dbReference>
<dbReference type="PANTHER" id="PTHR30524:SF0">
    <property type="entry name" value="ALTRONATE OXIDOREDUCTASE-RELATED"/>
    <property type="match status" value="1"/>
</dbReference>
<keyword evidence="4 6" id="KW-0560">Oxidoreductase</keyword>
<feature type="domain" description="Mannitol dehydrogenase C-terminal" evidence="8">
    <location>
        <begin position="203"/>
        <end position="344"/>
    </location>
</feature>
<dbReference type="Gene3D" id="3.40.50.720">
    <property type="entry name" value="NAD(P)-binding Rossmann-like Domain"/>
    <property type="match status" value="1"/>
</dbReference>
<dbReference type="GO" id="GO:0005829">
    <property type="term" value="C:cytosol"/>
    <property type="evidence" value="ECO:0007669"/>
    <property type="project" value="TreeGrafter"/>
</dbReference>
<feature type="domain" description="Mannitol dehydrogenase N-terminal" evidence="7">
    <location>
        <begin position="1"/>
        <end position="195"/>
    </location>
</feature>
<dbReference type="InterPro" id="IPR023028">
    <property type="entry name" value="Mannitol_1_phos_5_DH"/>
</dbReference>
<dbReference type="AlphaFoldDB" id="A0A4D6XM32"/>
<evidence type="ECO:0000313" key="9">
    <source>
        <dbReference type="EMBL" id="QCI17942.1"/>
    </source>
</evidence>